<dbReference type="InterPro" id="IPR005467">
    <property type="entry name" value="His_kinase_dom"/>
</dbReference>
<keyword evidence="7" id="KW-0067">ATP-binding</keyword>
<dbReference type="SUPFAM" id="SSF47384">
    <property type="entry name" value="Homodimeric domain of signal transducing histidine kinase"/>
    <property type="match status" value="1"/>
</dbReference>
<evidence type="ECO:0000256" key="5">
    <source>
        <dbReference type="ARBA" id="ARBA00022741"/>
    </source>
</evidence>
<keyword evidence="3" id="KW-0597">Phosphoprotein</keyword>
<keyword evidence="4" id="KW-0808">Transferase</keyword>
<dbReference type="Pfam" id="PF02518">
    <property type="entry name" value="HATPase_c"/>
    <property type="match status" value="1"/>
</dbReference>
<dbReference type="InterPro" id="IPR036097">
    <property type="entry name" value="HisK_dim/P_sf"/>
</dbReference>
<dbReference type="OrthoDB" id="9815750at2"/>
<dbReference type="RefSeq" id="WP_105350631.1">
    <property type="nucleotide sequence ID" value="NZ_PUIB01000002.1"/>
</dbReference>
<reference evidence="11 12" key="1">
    <citation type="submission" date="2018-02" db="EMBL/GenBank/DDBJ databases">
        <title>Comparative genomes isolates from brazilian mangrove.</title>
        <authorList>
            <person name="Araujo J.E."/>
            <person name="Taketani R.G."/>
            <person name="Silva M.C.P."/>
            <person name="Loureco M.V."/>
            <person name="Andreote F.D."/>
        </authorList>
    </citation>
    <scope>NUCLEOTIDE SEQUENCE [LARGE SCALE GENOMIC DNA]</scope>
    <source>
        <strain evidence="11 12">NAP PRIS-MGV</strain>
    </source>
</reference>
<evidence type="ECO:0000256" key="4">
    <source>
        <dbReference type="ARBA" id="ARBA00022679"/>
    </source>
</evidence>
<dbReference type="PANTHER" id="PTHR43065">
    <property type="entry name" value="SENSOR HISTIDINE KINASE"/>
    <property type="match status" value="1"/>
</dbReference>
<evidence type="ECO:0000256" key="1">
    <source>
        <dbReference type="ARBA" id="ARBA00000085"/>
    </source>
</evidence>
<feature type="region of interest" description="Disordered" evidence="9">
    <location>
        <begin position="247"/>
        <end position="269"/>
    </location>
</feature>
<organism evidence="11 12">
    <name type="scientific">Blastopirellula marina</name>
    <dbReference type="NCBI Taxonomy" id="124"/>
    <lineage>
        <taxon>Bacteria</taxon>
        <taxon>Pseudomonadati</taxon>
        <taxon>Planctomycetota</taxon>
        <taxon>Planctomycetia</taxon>
        <taxon>Pirellulales</taxon>
        <taxon>Pirellulaceae</taxon>
        <taxon>Blastopirellula</taxon>
    </lineage>
</organism>
<evidence type="ECO:0000313" key="11">
    <source>
        <dbReference type="EMBL" id="PQO42717.1"/>
    </source>
</evidence>
<keyword evidence="5" id="KW-0547">Nucleotide-binding</keyword>
<dbReference type="InterPro" id="IPR003661">
    <property type="entry name" value="HisK_dim/P_dom"/>
</dbReference>
<dbReference type="PRINTS" id="PR00344">
    <property type="entry name" value="BCTRLSENSOR"/>
</dbReference>
<dbReference type="EC" id="2.7.13.3" evidence="2"/>
<evidence type="ECO:0000313" key="12">
    <source>
        <dbReference type="Proteomes" id="UP000239388"/>
    </source>
</evidence>
<proteinExistence type="predicted"/>
<dbReference type="InterPro" id="IPR003594">
    <property type="entry name" value="HATPase_dom"/>
</dbReference>
<feature type="domain" description="Histidine kinase" evidence="10">
    <location>
        <begin position="37"/>
        <end position="249"/>
    </location>
</feature>
<dbReference type="PROSITE" id="PS50109">
    <property type="entry name" value="HIS_KIN"/>
    <property type="match status" value="1"/>
</dbReference>
<dbReference type="Pfam" id="PF00512">
    <property type="entry name" value="HisKA"/>
    <property type="match status" value="1"/>
</dbReference>
<name>A0A2S8GE27_9BACT</name>
<dbReference type="GO" id="GO:0000155">
    <property type="term" value="F:phosphorelay sensor kinase activity"/>
    <property type="evidence" value="ECO:0007669"/>
    <property type="project" value="InterPro"/>
</dbReference>
<comment type="catalytic activity">
    <reaction evidence="1">
        <text>ATP + protein L-histidine = ADP + protein N-phospho-L-histidine.</text>
        <dbReference type="EC" id="2.7.13.3"/>
    </reaction>
</comment>
<accession>A0A2S8GE27</accession>
<protein>
    <recommendedName>
        <fullName evidence="2">histidine kinase</fullName>
        <ecNumber evidence="2">2.7.13.3</ecNumber>
    </recommendedName>
</protein>
<dbReference type="Gene3D" id="3.30.565.10">
    <property type="entry name" value="Histidine kinase-like ATPase, C-terminal domain"/>
    <property type="match status" value="1"/>
</dbReference>
<evidence type="ECO:0000259" key="10">
    <source>
        <dbReference type="PROSITE" id="PS50109"/>
    </source>
</evidence>
<evidence type="ECO:0000256" key="6">
    <source>
        <dbReference type="ARBA" id="ARBA00022777"/>
    </source>
</evidence>
<dbReference type="Proteomes" id="UP000239388">
    <property type="component" value="Unassembled WGS sequence"/>
</dbReference>
<dbReference type="SMART" id="SM00387">
    <property type="entry name" value="HATPase_c"/>
    <property type="match status" value="1"/>
</dbReference>
<evidence type="ECO:0000256" key="3">
    <source>
        <dbReference type="ARBA" id="ARBA00022553"/>
    </source>
</evidence>
<comment type="caution">
    <text evidence="11">The sequence shown here is derived from an EMBL/GenBank/DDBJ whole genome shotgun (WGS) entry which is preliminary data.</text>
</comment>
<dbReference type="AlphaFoldDB" id="A0A2S8GE27"/>
<dbReference type="CDD" id="cd00082">
    <property type="entry name" value="HisKA"/>
    <property type="match status" value="1"/>
</dbReference>
<evidence type="ECO:0000256" key="8">
    <source>
        <dbReference type="ARBA" id="ARBA00023012"/>
    </source>
</evidence>
<sequence>MNHPSSSPHDSHPPTSEKSRDQYLMDQYNEIARLAGSLAHEIKTPLSVIRMNMELLAEDMQDPQTPQQRRAQQKVATVQEQCERLQGLLDDFLRFARIRDLNLLPGNLNDQIERVLNFVEPQANQQGIDIIRYLDPELPSINLDAELLYSALLNLVVNAIQAMPDGGSLMVQTREFRNGVLLRLVDTGCGMSDTTALRMFDPFYSTKEGGSGLGLPLAKKIIEAHHATIDVQSELGRGTQFTLEFPLPPRIGRKKNQPPIDAPSLPDGE</sequence>
<dbReference type="SUPFAM" id="SSF55874">
    <property type="entry name" value="ATPase domain of HSP90 chaperone/DNA topoisomerase II/histidine kinase"/>
    <property type="match status" value="1"/>
</dbReference>
<dbReference type="PANTHER" id="PTHR43065:SF46">
    <property type="entry name" value="C4-DICARBOXYLATE TRANSPORT SENSOR PROTEIN DCTB"/>
    <property type="match status" value="1"/>
</dbReference>
<evidence type="ECO:0000256" key="2">
    <source>
        <dbReference type="ARBA" id="ARBA00012438"/>
    </source>
</evidence>
<keyword evidence="8" id="KW-0902">Two-component regulatory system</keyword>
<keyword evidence="6" id="KW-0418">Kinase</keyword>
<evidence type="ECO:0000256" key="9">
    <source>
        <dbReference type="SAM" id="MobiDB-lite"/>
    </source>
</evidence>
<dbReference type="SMART" id="SM00388">
    <property type="entry name" value="HisKA"/>
    <property type="match status" value="1"/>
</dbReference>
<evidence type="ECO:0000256" key="7">
    <source>
        <dbReference type="ARBA" id="ARBA00022840"/>
    </source>
</evidence>
<dbReference type="GO" id="GO:0005524">
    <property type="term" value="F:ATP binding"/>
    <property type="evidence" value="ECO:0007669"/>
    <property type="project" value="UniProtKB-KW"/>
</dbReference>
<dbReference type="InterPro" id="IPR036890">
    <property type="entry name" value="HATPase_C_sf"/>
</dbReference>
<dbReference type="EMBL" id="PUIB01000002">
    <property type="protein sequence ID" value="PQO42717.1"/>
    <property type="molecule type" value="Genomic_DNA"/>
</dbReference>
<dbReference type="Gene3D" id="1.10.287.130">
    <property type="match status" value="1"/>
</dbReference>
<dbReference type="InterPro" id="IPR004358">
    <property type="entry name" value="Sig_transdc_His_kin-like_C"/>
</dbReference>
<gene>
    <name evidence="11" type="ORF">C5Y98_00760</name>
</gene>